<evidence type="ECO:0000256" key="1">
    <source>
        <dbReference type="SAM" id="MobiDB-lite"/>
    </source>
</evidence>
<proteinExistence type="predicted"/>
<reference evidence="3 4" key="1">
    <citation type="submission" date="2017-06" db="EMBL/GenBank/DDBJ databases">
        <title>A platform for efficient transgenesis in Macrostomum lignano, a flatworm model organism for stem cell research.</title>
        <authorList>
            <person name="Berezikov E."/>
        </authorList>
    </citation>
    <scope>NUCLEOTIDE SEQUENCE [LARGE SCALE GENOMIC DNA]</scope>
    <source>
        <strain evidence="3">DV1</strain>
        <tissue evidence="3">Whole organism</tissue>
    </source>
</reference>
<dbReference type="InterPro" id="IPR012337">
    <property type="entry name" value="RNaseH-like_sf"/>
</dbReference>
<dbReference type="Pfam" id="PF05699">
    <property type="entry name" value="Dimer_Tnp_hAT"/>
    <property type="match status" value="1"/>
</dbReference>
<dbReference type="PANTHER" id="PTHR37162:SF1">
    <property type="entry name" value="BED-TYPE DOMAIN-CONTAINING PROTEIN"/>
    <property type="match status" value="1"/>
</dbReference>
<dbReference type="GO" id="GO:0046983">
    <property type="term" value="F:protein dimerization activity"/>
    <property type="evidence" value="ECO:0007669"/>
    <property type="project" value="InterPro"/>
</dbReference>
<accession>A0A267GIH1</accession>
<dbReference type="OrthoDB" id="6148792at2759"/>
<dbReference type="Proteomes" id="UP000215902">
    <property type="component" value="Unassembled WGS sequence"/>
</dbReference>
<dbReference type="InterPro" id="IPR008906">
    <property type="entry name" value="HATC_C_dom"/>
</dbReference>
<name>A0A267GIH1_9PLAT</name>
<feature type="compositionally biased region" description="Low complexity" evidence="1">
    <location>
        <begin position="705"/>
        <end position="715"/>
    </location>
</feature>
<dbReference type="SUPFAM" id="SSF53098">
    <property type="entry name" value="Ribonuclease H-like"/>
    <property type="match status" value="2"/>
</dbReference>
<feature type="compositionally biased region" description="Basic and acidic residues" evidence="1">
    <location>
        <begin position="716"/>
        <end position="750"/>
    </location>
</feature>
<evidence type="ECO:0000259" key="2">
    <source>
        <dbReference type="Pfam" id="PF05699"/>
    </source>
</evidence>
<keyword evidence="4" id="KW-1185">Reference proteome</keyword>
<dbReference type="PANTHER" id="PTHR37162">
    <property type="entry name" value="HAT FAMILY DIMERISATION DOMAINCONTAINING PROTEIN-RELATED"/>
    <property type="match status" value="1"/>
</dbReference>
<feature type="non-terminal residue" evidence="3">
    <location>
        <position position="1"/>
    </location>
</feature>
<dbReference type="EMBL" id="NIVC01000302">
    <property type="protein sequence ID" value="PAA85853.1"/>
    <property type="molecule type" value="Genomic_DNA"/>
</dbReference>
<organism evidence="3 4">
    <name type="scientific">Macrostomum lignano</name>
    <dbReference type="NCBI Taxonomy" id="282301"/>
    <lineage>
        <taxon>Eukaryota</taxon>
        <taxon>Metazoa</taxon>
        <taxon>Spiralia</taxon>
        <taxon>Lophotrochozoa</taxon>
        <taxon>Platyhelminthes</taxon>
        <taxon>Rhabditophora</taxon>
        <taxon>Macrostomorpha</taxon>
        <taxon>Macrostomida</taxon>
        <taxon>Macrostomidae</taxon>
        <taxon>Macrostomum</taxon>
    </lineage>
</organism>
<feature type="region of interest" description="Disordered" evidence="1">
    <location>
        <begin position="697"/>
        <end position="756"/>
    </location>
</feature>
<sequence>LMPTDRKTKWNATWLSEHDHSGVKISRWCQKDDDNDDEATCRLCNRGVNFRQHGIAALRQHADGAKHKALSRAMVAAYSQQKINAFFPITPSENQQLKKVEAEASLPQQTMAASLRFGLLVVRKDLSFKTMDEISETLPVAIPDSSVAQNFSCGRTKTTYLVTDALAPHAKEEMFKSLRDSPFSILLDEGTKRDRCWLVLLARTFCIERQKVILVYIGSEELKNSSASNMKDTVLSLLSQAKLPARNVISVMTDSCNAMRGIHNGLLTKLKDAMPQLIDVGGCSLHHVHNSVQYATKAFDSTGEAEGLMDDVYNYFRFVKRRGAFHEIQDALDLAEHVFIRRVETRWLQILNVIRRILEQWEALKLHFEKASASELDNIRARRIKLALTDEMLAKLQFLSQVLPRCEAFEKIFQRESTQVHHLASSLEKLFSDILLCFMRSEVVENSRSLSDLVDRATDRNNQLMNKDLIIGSATRETVARLRQMEQIGFFKSVRCFFSEIISRLFAYLPFNNKVLSGLQFVDPEYMLGSDFNFDNSILRVGRAMSTVISADLLDDIRLEATRLRLTCPTEKAKETPEAFWAQLSVEDYPHLSKLGRAACCIPHGNADSERVLKWVANNLTKQRNRLGEVTLDSILAVKVWMKCNSTGPAKVTIDSNLLDTAFQAKSKADERRRAKQNEKAMKRLQQALEEQRRLVTEKEKELQQQKQQKQAEAQTKIDEMRKKAQDMLALADKEEHALRKRHGDSEEAKSKKKKK</sequence>
<dbReference type="AlphaFoldDB" id="A0A267GIH1"/>
<evidence type="ECO:0000313" key="3">
    <source>
        <dbReference type="EMBL" id="PAA85853.1"/>
    </source>
</evidence>
<comment type="caution">
    <text evidence="3">The sequence shown here is derived from an EMBL/GenBank/DDBJ whole genome shotgun (WGS) entry which is preliminary data.</text>
</comment>
<protein>
    <recommendedName>
        <fullName evidence="2">HAT C-terminal dimerisation domain-containing protein</fullName>
    </recommendedName>
</protein>
<feature type="domain" description="HAT C-terminal dimerisation" evidence="2">
    <location>
        <begin position="576"/>
        <end position="642"/>
    </location>
</feature>
<dbReference type="STRING" id="282301.A0A267GIH1"/>
<evidence type="ECO:0000313" key="4">
    <source>
        <dbReference type="Proteomes" id="UP000215902"/>
    </source>
</evidence>
<gene>
    <name evidence="3" type="ORF">BOX15_Mlig011045g2</name>
</gene>